<dbReference type="AlphaFoldDB" id="A0A382Z1K8"/>
<dbReference type="GO" id="GO:0005789">
    <property type="term" value="C:endoplasmic reticulum membrane"/>
    <property type="evidence" value="ECO:0007669"/>
    <property type="project" value="TreeGrafter"/>
</dbReference>
<dbReference type="InterPro" id="IPR004888">
    <property type="entry name" value="Glycoside_hydrolase_63"/>
</dbReference>
<sequence length="191" mass="22065">LAKEKEYLSKMAKALKRSEYTKWEQEFNTLSDRIRNNFYDEKSGYFYDIDAETGEFLNNALGPEGWTPIWCEIATKEQADKVIEYMMDSARFNTTVPLPTIDVSHPKFDPQNGYWRGPVWLDQLWFGVDGLHKYGYDKEASLLKNKVINNCEGLNKSGVSIRENYHPLTGEGLNAEHFSWSAAHLILLITE</sequence>
<comment type="similarity">
    <text evidence="1">Belongs to the glycosyl hydrolase 63 family.</text>
</comment>
<feature type="domain" description="Mannosylglycerate hydrolase MGH1-like glycoside hydrolase" evidence="4">
    <location>
        <begin position="3"/>
        <end position="181"/>
    </location>
</feature>
<dbReference type="Gene3D" id="1.50.10.10">
    <property type="match status" value="1"/>
</dbReference>
<gene>
    <name evidence="5" type="ORF">METZ01_LOCUS441943</name>
</gene>
<organism evidence="5">
    <name type="scientific">marine metagenome</name>
    <dbReference type="NCBI Taxonomy" id="408172"/>
    <lineage>
        <taxon>unclassified sequences</taxon>
        <taxon>metagenomes</taxon>
        <taxon>ecological metagenomes</taxon>
    </lineage>
</organism>
<evidence type="ECO:0000313" key="5">
    <source>
        <dbReference type="EMBL" id="SVD89089.1"/>
    </source>
</evidence>
<dbReference type="PANTHER" id="PTHR10412:SF11">
    <property type="entry name" value="MANNOSYL-OLIGOSACCHARIDE GLUCOSIDASE"/>
    <property type="match status" value="1"/>
</dbReference>
<accession>A0A382Z1K8</accession>
<feature type="non-terminal residue" evidence="5">
    <location>
        <position position="1"/>
    </location>
</feature>
<dbReference type="SUPFAM" id="SSF48208">
    <property type="entry name" value="Six-hairpin glycosidases"/>
    <property type="match status" value="1"/>
</dbReference>
<protein>
    <recommendedName>
        <fullName evidence="4">Mannosylglycerate hydrolase MGH1-like glycoside hydrolase domain-containing protein</fullName>
    </recommendedName>
</protein>
<dbReference type="GO" id="GO:0006487">
    <property type="term" value="P:protein N-linked glycosylation"/>
    <property type="evidence" value="ECO:0007669"/>
    <property type="project" value="TreeGrafter"/>
</dbReference>
<proteinExistence type="inferred from homology"/>
<dbReference type="EMBL" id="UINC01180076">
    <property type="protein sequence ID" value="SVD89089.1"/>
    <property type="molecule type" value="Genomic_DNA"/>
</dbReference>
<reference evidence="5" key="1">
    <citation type="submission" date="2018-05" db="EMBL/GenBank/DDBJ databases">
        <authorList>
            <person name="Lanie J.A."/>
            <person name="Ng W.-L."/>
            <person name="Kazmierczak K.M."/>
            <person name="Andrzejewski T.M."/>
            <person name="Davidsen T.M."/>
            <person name="Wayne K.J."/>
            <person name="Tettelin H."/>
            <person name="Glass J.I."/>
            <person name="Rusch D."/>
            <person name="Podicherti R."/>
            <person name="Tsui H.-C.T."/>
            <person name="Winkler M.E."/>
        </authorList>
    </citation>
    <scope>NUCLEOTIDE SEQUENCE</scope>
</reference>
<evidence type="ECO:0000256" key="3">
    <source>
        <dbReference type="ARBA" id="ARBA00023295"/>
    </source>
</evidence>
<dbReference type="PANTHER" id="PTHR10412">
    <property type="entry name" value="MANNOSYL-OLIGOSACCHARIDE GLUCOSIDASE"/>
    <property type="match status" value="1"/>
</dbReference>
<dbReference type="GO" id="GO:0009311">
    <property type="term" value="P:oligosaccharide metabolic process"/>
    <property type="evidence" value="ECO:0007669"/>
    <property type="project" value="InterPro"/>
</dbReference>
<name>A0A382Z1K8_9ZZZZ</name>
<dbReference type="InterPro" id="IPR012341">
    <property type="entry name" value="6hp_glycosidase-like_sf"/>
</dbReference>
<dbReference type="InterPro" id="IPR054491">
    <property type="entry name" value="MGH1-like_GH"/>
</dbReference>
<evidence type="ECO:0000259" key="4">
    <source>
        <dbReference type="Pfam" id="PF22422"/>
    </source>
</evidence>
<dbReference type="Pfam" id="PF22422">
    <property type="entry name" value="MGH1-like_GH"/>
    <property type="match status" value="1"/>
</dbReference>
<dbReference type="InterPro" id="IPR008928">
    <property type="entry name" value="6-hairpin_glycosidase_sf"/>
</dbReference>
<evidence type="ECO:0000256" key="2">
    <source>
        <dbReference type="ARBA" id="ARBA00022801"/>
    </source>
</evidence>
<keyword evidence="2" id="KW-0378">Hydrolase</keyword>
<dbReference type="GO" id="GO:0004573">
    <property type="term" value="F:Glc3Man9GlcNAc2 oligosaccharide glucosidase activity"/>
    <property type="evidence" value="ECO:0007669"/>
    <property type="project" value="InterPro"/>
</dbReference>
<evidence type="ECO:0000256" key="1">
    <source>
        <dbReference type="ARBA" id="ARBA00010833"/>
    </source>
</evidence>
<keyword evidence="3" id="KW-0326">Glycosidase</keyword>